<keyword evidence="3" id="KW-0808">Transferase</keyword>
<dbReference type="Pfam" id="PF13489">
    <property type="entry name" value="Methyltransf_23"/>
    <property type="match status" value="1"/>
</dbReference>
<comment type="caution">
    <text evidence="3">The sequence shown here is derived from an EMBL/GenBank/DDBJ whole genome shotgun (WGS) entry which is preliminary data.</text>
</comment>
<dbReference type="PANTHER" id="PTHR43861:SF5">
    <property type="entry name" value="BLL5978 PROTEIN"/>
    <property type="match status" value="1"/>
</dbReference>
<name>A0A537JGN4_9BACT</name>
<dbReference type="GO" id="GO:0032259">
    <property type="term" value="P:methylation"/>
    <property type="evidence" value="ECO:0007669"/>
    <property type="project" value="UniProtKB-KW"/>
</dbReference>
<organism evidence="3 4">
    <name type="scientific">Candidatus Segetimicrobium genomatis</name>
    <dbReference type="NCBI Taxonomy" id="2569760"/>
    <lineage>
        <taxon>Bacteria</taxon>
        <taxon>Bacillati</taxon>
        <taxon>Candidatus Sysuimicrobiota</taxon>
        <taxon>Candidatus Sysuimicrobiia</taxon>
        <taxon>Candidatus Sysuimicrobiales</taxon>
        <taxon>Candidatus Segetimicrobiaceae</taxon>
        <taxon>Candidatus Segetimicrobium</taxon>
    </lineage>
</organism>
<dbReference type="EMBL" id="VBAN01000149">
    <property type="protein sequence ID" value="TMI82697.1"/>
    <property type="molecule type" value="Genomic_DNA"/>
</dbReference>
<dbReference type="InterPro" id="IPR038576">
    <property type="entry name" value="Methyltransf_Zn-bd_dom_put_sf"/>
</dbReference>
<dbReference type="SMR" id="A0A537JGN4"/>
<sequence>MSSARRRSTTPCVPCCACVGIGSAPPALGTPRPGIARMLQYHMPTTDSSRDRGAMVQCRNCRSAGLSPLYDFGELPLGGYLLPTAALARQAPRFVNALAICGACGLVQQASDSAREALVEFVYSNYQPTYSMSAAVRAYQESLLDAAVKLSGVQTGDAVIEIGSNDGYVLGLLKQRSLAPVGFDPSIDPALARSGVRTFREYFGAASARRFAGTHGTVKLVISRHTLEHAFEPVDFVEGIAAVLAPDGVAVLEVPYLQLQMMNNQFQSMSVQHVCFFTLSALSNMFGRVGLRVRDAWFCQMDGGSVVVCADQRRPAGAEGERAAQIESVEQLLRLHDAAGFGQFFADVARQRAQIRALMTEYARMGRRIVAYGAGGKGQALLNLLGLDTHLIPYVIDDTPGYMGKYVPGVGTEVVARDDPRAGDASMVLITAPTHIREIVQRDRETRGKDRLYVATAPRFHIVET</sequence>
<reference evidence="3 4" key="1">
    <citation type="journal article" date="2019" name="Nat. Microbiol.">
        <title>Mediterranean grassland soil C-N compound turnover is dependent on rainfall and depth, and is mediated by genomically divergent microorganisms.</title>
        <authorList>
            <person name="Diamond S."/>
            <person name="Andeer P.F."/>
            <person name="Li Z."/>
            <person name="Crits-Christoph A."/>
            <person name="Burstein D."/>
            <person name="Anantharaman K."/>
            <person name="Lane K.R."/>
            <person name="Thomas B.C."/>
            <person name="Pan C."/>
            <person name="Northen T.R."/>
            <person name="Banfield J.F."/>
        </authorList>
    </citation>
    <scope>NUCLEOTIDE SEQUENCE [LARGE SCALE GENOMIC DNA]</scope>
    <source>
        <strain evidence="3">NP_6</strain>
    </source>
</reference>
<dbReference type="Gene3D" id="3.40.50.720">
    <property type="entry name" value="NAD(P)-binding Rossmann-like Domain"/>
    <property type="match status" value="1"/>
</dbReference>
<gene>
    <name evidence="3" type="ORF">E6H03_05085</name>
</gene>
<dbReference type="AlphaFoldDB" id="A0A537JGN4"/>
<proteinExistence type="predicted"/>
<dbReference type="PANTHER" id="PTHR43861">
    <property type="entry name" value="TRANS-ACONITATE 2-METHYLTRANSFERASE-RELATED"/>
    <property type="match status" value="1"/>
</dbReference>
<dbReference type="InterPro" id="IPR029063">
    <property type="entry name" value="SAM-dependent_MTases_sf"/>
</dbReference>
<protein>
    <submittedName>
        <fullName evidence="3">Class I SAM-dependent methyltransferase</fullName>
    </submittedName>
</protein>
<keyword evidence="3" id="KW-0489">Methyltransferase</keyword>
<evidence type="ECO:0000313" key="4">
    <source>
        <dbReference type="Proteomes" id="UP000318093"/>
    </source>
</evidence>
<dbReference type="Gene3D" id="6.20.50.110">
    <property type="entry name" value="Methyltransferase, zinc-binding domain"/>
    <property type="match status" value="1"/>
</dbReference>
<dbReference type="Pfam" id="PF08484">
    <property type="entry name" value="Methyltransf_14"/>
    <property type="match status" value="1"/>
</dbReference>
<evidence type="ECO:0000313" key="3">
    <source>
        <dbReference type="EMBL" id="TMI82697.1"/>
    </source>
</evidence>
<dbReference type="Proteomes" id="UP000318093">
    <property type="component" value="Unassembled WGS sequence"/>
</dbReference>
<accession>A0A537JGN4</accession>
<dbReference type="Pfam" id="PF08421">
    <property type="entry name" value="Methyltransf_13"/>
    <property type="match status" value="1"/>
</dbReference>
<feature type="domain" description="Methyltransferase putative zinc binding" evidence="1">
    <location>
        <begin position="58"/>
        <end position="110"/>
    </location>
</feature>
<feature type="domain" description="C-methyltransferase" evidence="2">
    <location>
        <begin position="301"/>
        <end position="454"/>
    </location>
</feature>
<dbReference type="GO" id="GO:0008168">
    <property type="term" value="F:methyltransferase activity"/>
    <property type="evidence" value="ECO:0007669"/>
    <property type="project" value="UniProtKB-KW"/>
</dbReference>
<dbReference type="InterPro" id="IPR013691">
    <property type="entry name" value="MeTrfase_14"/>
</dbReference>
<evidence type="ECO:0000259" key="1">
    <source>
        <dbReference type="Pfam" id="PF08421"/>
    </source>
</evidence>
<dbReference type="InterPro" id="IPR013630">
    <property type="entry name" value="Methyltransf_Zn-bd_dom_put"/>
</dbReference>
<dbReference type="Gene3D" id="3.40.50.150">
    <property type="entry name" value="Vaccinia Virus protein VP39"/>
    <property type="match status" value="1"/>
</dbReference>
<dbReference type="SUPFAM" id="SSF53335">
    <property type="entry name" value="S-adenosyl-L-methionine-dependent methyltransferases"/>
    <property type="match status" value="1"/>
</dbReference>
<evidence type="ECO:0000259" key="2">
    <source>
        <dbReference type="Pfam" id="PF08484"/>
    </source>
</evidence>